<proteinExistence type="predicted"/>
<dbReference type="InterPro" id="IPR050624">
    <property type="entry name" value="HTH-type_Tx_Regulator"/>
</dbReference>
<gene>
    <name evidence="4" type="ORF">CPJCM30710_29450</name>
</gene>
<dbReference type="Gene3D" id="1.10.357.10">
    <property type="entry name" value="Tetracycline Repressor, domain 2"/>
    <property type="match status" value="1"/>
</dbReference>
<dbReference type="PROSITE" id="PS50977">
    <property type="entry name" value="HTH_TETR_2"/>
    <property type="match status" value="1"/>
</dbReference>
<dbReference type="SUPFAM" id="SSF46689">
    <property type="entry name" value="Homeodomain-like"/>
    <property type="match status" value="1"/>
</dbReference>
<evidence type="ECO:0000313" key="4">
    <source>
        <dbReference type="EMBL" id="GIM30279.1"/>
    </source>
</evidence>
<keyword evidence="1 2" id="KW-0238">DNA-binding</keyword>
<accession>A0A919S1S7</accession>
<comment type="caution">
    <text evidence="4">The sequence shown here is derived from an EMBL/GenBank/DDBJ whole genome shotgun (WGS) entry which is preliminary data.</text>
</comment>
<dbReference type="GO" id="GO:0003677">
    <property type="term" value="F:DNA binding"/>
    <property type="evidence" value="ECO:0007669"/>
    <property type="project" value="UniProtKB-UniRule"/>
</dbReference>
<dbReference type="InterPro" id="IPR001647">
    <property type="entry name" value="HTH_TetR"/>
</dbReference>
<dbReference type="Pfam" id="PF00440">
    <property type="entry name" value="TetR_N"/>
    <property type="match status" value="1"/>
</dbReference>
<reference evidence="4" key="1">
    <citation type="submission" date="2021-03" db="EMBL/GenBank/DDBJ databases">
        <title>Taxonomic study of Clostridium polyendosporum from meadow-gley soil under rice.</title>
        <authorList>
            <person name="Kobayashi H."/>
            <person name="Tanizawa Y."/>
            <person name="Yagura M."/>
        </authorList>
    </citation>
    <scope>NUCLEOTIDE SEQUENCE</scope>
    <source>
        <strain evidence="4">JCM 30710</strain>
    </source>
</reference>
<feature type="domain" description="HTH tetR-type" evidence="3">
    <location>
        <begin position="6"/>
        <end position="66"/>
    </location>
</feature>
<evidence type="ECO:0000256" key="1">
    <source>
        <dbReference type="ARBA" id="ARBA00023125"/>
    </source>
</evidence>
<dbReference type="Proteomes" id="UP000679179">
    <property type="component" value="Unassembled WGS sequence"/>
</dbReference>
<dbReference type="PRINTS" id="PR00455">
    <property type="entry name" value="HTHTETR"/>
</dbReference>
<evidence type="ECO:0000259" key="3">
    <source>
        <dbReference type="PROSITE" id="PS50977"/>
    </source>
</evidence>
<dbReference type="PANTHER" id="PTHR43479:SF11">
    <property type="entry name" value="ACREF_ENVCD OPERON REPRESSOR-RELATED"/>
    <property type="match status" value="1"/>
</dbReference>
<name>A0A919S1S7_9CLOT</name>
<sequence length="188" mass="21377">MPKIINDVDKTIKNCAVELFAELSYTDVDMRMISKKSGVAVGTLYNYYKNKKQLYLSILKESWQNTFNKLDAISELTISSKEKLRKFISILYEDVEARNGLGKALINTSVVELKDDKEVNDLKNGLISRVENLFNCYAKAGTLNKCSSIDTRLAESLLVSTLIMLEFHPNEKECNINFLVEFISLSIE</sequence>
<dbReference type="EMBL" id="BOPZ01000032">
    <property type="protein sequence ID" value="GIM30279.1"/>
    <property type="molecule type" value="Genomic_DNA"/>
</dbReference>
<evidence type="ECO:0000313" key="5">
    <source>
        <dbReference type="Proteomes" id="UP000679179"/>
    </source>
</evidence>
<dbReference type="PANTHER" id="PTHR43479">
    <property type="entry name" value="ACREF/ENVCD OPERON REPRESSOR-RELATED"/>
    <property type="match status" value="1"/>
</dbReference>
<dbReference type="AlphaFoldDB" id="A0A919S1S7"/>
<dbReference type="RefSeq" id="WP_212904957.1">
    <property type="nucleotide sequence ID" value="NZ_BOPZ01000032.1"/>
</dbReference>
<organism evidence="4 5">
    <name type="scientific">Clostridium polyendosporum</name>
    <dbReference type="NCBI Taxonomy" id="69208"/>
    <lineage>
        <taxon>Bacteria</taxon>
        <taxon>Bacillati</taxon>
        <taxon>Bacillota</taxon>
        <taxon>Clostridia</taxon>
        <taxon>Eubacteriales</taxon>
        <taxon>Clostridiaceae</taxon>
        <taxon>Clostridium</taxon>
    </lineage>
</organism>
<dbReference type="InterPro" id="IPR009057">
    <property type="entry name" value="Homeodomain-like_sf"/>
</dbReference>
<feature type="DNA-binding region" description="H-T-H motif" evidence="2">
    <location>
        <begin position="29"/>
        <end position="48"/>
    </location>
</feature>
<evidence type="ECO:0000256" key="2">
    <source>
        <dbReference type="PROSITE-ProRule" id="PRU00335"/>
    </source>
</evidence>
<keyword evidence="5" id="KW-1185">Reference proteome</keyword>
<protein>
    <recommendedName>
        <fullName evidence="3">HTH tetR-type domain-containing protein</fullName>
    </recommendedName>
</protein>